<reference evidence="6 7" key="1">
    <citation type="journal article" date="2024" name="BMC Genomics">
        <title>De novo assembly and annotation of Popillia japonica's genome with initial clues to its potential as an invasive pest.</title>
        <authorList>
            <person name="Cucini C."/>
            <person name="Boschi S."/>
            <person name="Funari R."/>
            <person name="Cardaioli E."/>
            <person name="Iannotti N."/>
            <person name="Marturano G."/>
            <person name="Paoli F."/>
            <person name="Bruttini M."/>
            <person name="Carapelli A."/>
            <person name="Frati F."/>
            <person name="Nardi F."/>
        </authorList>
    </citation>
    <scope>NUCLEOTIDE SEQUENCE [LARGE SCALE GENOMIC DNA]</scope>
    <source>
        <strain evidence="6">DMR45628</strain>
    </source>
</reference>
<dbReference type="EMBL" id="JASPKY010000568">
    <property type="protein sequence ID" value="KAK9692749.1"/>
    <property type="molecule type" value="Genomic_DNA"/>
</dbReference>
<evidence type="ECO:0000256" key="4">
    <source>
        <dbReference type="SAM" id="Phobius"/>
    </source>
</evidence>
<evidence type="ECO:0000259" key="5">
    <source>
        <dbReference type="PROSITE" id="PS50994"/>
    </source>
</evidence>
<dbReference type="InterPro" id="IPR051093">
    <property type="entry name" value="Neuroligin/BSAL"/>
</dbReference>
<evidence type="ECO:0000313" key="6">
    <source>
        <dbReference type="EMBL" id="KAK9692749.1"/>
    </source>
</evidence>
<dbReference type="SUPFAM" id="SSF53474">
    <property type="entry name" value="alpha/beta-Hydrolases"/>
    <property type="match status" value="1"/>
</dbReference>
<accession>A0AAW1ISZ0</accession>
<dbReference type="InterPro" id="IPR001584">
    <property type="entry name" value="Integrase_cat-core"/>
</dbReference>
<sequence length="254" mass="28956">MRVLEYLPGHLNTSAAFLCAMWVAVVVILVDDCVGSVLSVHKYSTRVVRTKYGPLRGVMIHIHPPVEAFLGVPYATPPIGSLRYMPPVTPSLWKNTRLADRFSAVCPQRPPDIGNRTEALLEFPRGRLLYLEKLLPLLANQSEDCLYLNLYVPRTGFLDFKLLKTQSSKEVIEHLKNWFSVHGIPEVLESDNGPQYSSKEFKEFKNICGFNHETSSPHHPQGNGLAERNVQIIKKHLQKMCYRQFRHTTSLTQF</sequence>
<dbReference type="InterPro" id="IPR029058">
    <property type="entry name" value="AB_hydrolase_fold"/>
</dbReference>
<evidence type="ECO:0000256" key="1">
    <source>
        <dbReference type="ARBA" id="ARBA00005964"/>
    </source>
</evidence>
<dbReference type="SUPFAM" id="SSF53098">
    <property type="entry name" value="Ribonuclease H-like"/>
    <property type="match status" value="1"/>
</dbReference>
<name>A0AAW1ISZ0_POPJA</name>
<dbReference type="PANTHER" id="PTHR43903">
    <property type="entry name" value="NEUROLIGIN"/>
    <property type="match status" value="1"/>
</dbReference>
<gene>
    <name evidence="6" type="ORF">QE152_g34941</name>
</gene>
<evidence type="ECO:0000256" key="3">
    <source>
        <dbReference type="ARBA" id="ARBA00023180"/>
    </source>
</evidence>
<feature type="transmembrane region" description="Helical" evidence="4">
    <location>
        <begin position="15"/>
        <end position="40"/>
    </location>
</feature>
<dbReference type="PROSITE" id="PS50994">
    <property type="entry name" value="INTEGRASE"/>
    <property type="match status" value="1"/>
</dbReference>
<evidence type="ECO:0000256" key="2">
    <source>
        <dbReference type="ARBA" id="ARBA00022729"/>
    </source>
</evidence>
<evidence type="ECO:0000313" key="7">
    <source>
        <dbReference type="Proteomes" id="UP001458880"/>
    </source>
</evidence>
<keyword evidence="3" id="KW-0325">Glycoprotein</keyword>
<dbReference type="Gene3D" id="3.40.50.1820">
    <property type="entry name" value="alpha/beta hydrolase"/>
    <property type="match status" value="1"/>
</dbReference>
<dbReference type="InterPro" id="IPR012337">
    <property type="entry name" value="RNaseH-like_sf"/>
</dbReference>
<dbReference type="PROSITE" id="PS00941">
    <property type="entry name" value="CARBOXYLESTERASE_B_2"/>
    <property type="match status" value="1"/>
</dbReference>
<keyword evidence="4" id="KW-0472">Membrane</keyword>
<dbReference type="AlphaFoldDB" id="A0AAW1ISZ0"/>
<keyword evidence="2" id="KW-0732">Signal</keyword>
<comment type="caution">
    <text evidence="6">The sequence shown here is derived from an EMBL/GenBank/DDBJ whole genome shotgun (WGS) entry which is preliminary data.</text>
</comment>
<dbReference type="InterPro" id="IPR019819">
    <property type="entry name" value="Carboxylesterase_B_CS"/>
</dbReference>
<comment type="similarity">
    <text evidence="1">Belongs to the type-B carboxylesterase/lipase family.</text>
</comment>
<proteinExistence type="inferred from homology"/>
<dbReference type="GO" id="GO:0015074">
    <property type="term" value="P:DNA integration"/>
    <property type="evidence" value="ECO:0007669"/>
    <property type="project" value="InterPro"/>
</dbReference>
<feature type="domain" description="Integrase catalytic" evidence="5">
    <location>
        <begin position="120"/>
        <end position="254"/>
    </location>
</feature>
<dbReference type="Proteomes" id="UP001458880">
    <property type="component" value="Unassembled WGS sequence"/>
</dbReference>
<protein>
    <submittedName>
        <fullName evidence="6">Carboxylesterase family</fullName>
    </submittedName>
</protein>
<dbReference type="Pfam" id="PF00135">
    <property type="entry name" value="COesterase"/>
    <property type="match status" value="1"/>
</dbReference>
<keyword evidence="4" id="KW-1133">Transmembrane helix</keyword>
<organism evidence="6 7">
    <name type="scientific">Popillia japonica</name>
    <name type="common">Japanese beetle</name>
    <dbReference type="NCBI Taxonomy" id="7064"/>
    <lineage>
        <taxon>Eukaryota</taxon>
        <taxon>Metazoa</taxon>
        <taxon>Ecdysozoa</taxon>
        <taxon>Arthropoda</taxon>
        <taxon>Hexapoda</taxon>
        <taxon>Insecta</taxon>
        <taxon>Pterygota</taxon>
        <taxon>Neoptera</taxon>
        <taxon>Endopterygota</taxon>
        <taxon>Coleoptera</taxon>
        <taxon>Polyphaga</taxon>
        <taxon>Scarabaeiformia</taxon>
        <taxon>Scarabaeidae</taxon>
        <taxon>Rutelinae</taxon>
        <taxon>Popillia</taxon>
    </lineage>
</organism>
<dbReference type="InterPro" id="IPR002018">
    <property type="entry name" value="CarbesteraseB"/>
</dbReference>
<keyword evidence="7" id="KW-1185">Reference proteome</keyword>
<keyword evidence="4" id="KW-0812">Transmembrane</keyword>